<evidence type="ECO:0000313" key="3">
    <source>
        <dbReference type="Proteomes" id="UP000654918"/>
    </source>
</evidence>
<protein>
    <submittedName>
        <fullName evidence="2">Uncharacterized protein</fullName>
    </submittedName>
</protein>
<feature type="region of interest" description="Disordered" evidence="1">
    <location>
        <begin position="1"/>
        <end position="20"/>
    </location>
</feature>
<feature type="compositionally biased region" description="Acidic residues" evidence="1">
    <location>
        <begin position="152"/>
        <end position="172"/>
    </location>
</feature>
<accession>A0A8H6JN33</accession>
<reference evidence="2" key="1">
    <citation type="journal article" date="2020" name="Phytopathology">
        <title>Genome Sequence Resources of Colletotrichum truncatum, C. plurivorum, C. musicola, and C. sojae: Four Species Pathogenic to Soybean (Glycine max).</title>
        <authorList>
            <person name="Rogerio F."/>
            <person name="Boufleur T.R."/>
            <person name="Ciampi-Guillardi M."/>
            <person name="Sukno S.A."/>
            <person name="Thon M.R."/>
            <person name="Massola Junior N.S."/>
            <person name="Baroncelli R."/>
        </authorList>
    </citation>
    <scope>NUCLEOTIDE SEQUENCE</scope>
    <source>
        <strain evidence="2">LFN00145</strain>
    </source>
</reference>
<feature type="region of interest" description="Disordered" evidence="1">
    <location>
        <begin position="150"/>
        <end position="172"/>
    </location>
</feature>
<evidence type="ECO:0000313" key="2">
    <source>
        <dbReference type="EMBL" id="KAF6815736.1"/>
    </source>
</evidence>
<gene>
    <name evidence="2" type="ORF">CPLU01_14058</name>
</gene>
<evidence type="ECO:0000256" key="1">
    <source>
        <dbReference type="SAM" id="MobiDB-lite"/>
    </source>
</evidence>
<dbReference type="EMBL" id="WIGO01000351">
    <property type="protein sequence ID" value="KAF6815736.1"/>
    <property type="molecule type" value="Genomic_DNA"/>
</dbReference>
<proteinExistence type="predicted"/>
<sequence length="172" mass="18699">MVKTTGILNKSPELATETREDAGKVWSELGVTEVAREEPPDVTELEGRGELADTAGDELVRVLAEVLVEGLVVVLVDGLADVLDVEAVLDWRLDGAVEDCVVDVEVIDELVNDDNVENVELPEEIELERVPLVPELVDELEPGVELLSELGETLDDDEEEVADDDDDGVLDD</sequence>
<comment type="caution">
    <text evidence="2">The sequence shown here is derived from an EMBL/GenBank/DDBJ whole genome shotgun (WGS) entry which is preliminary data.</text>
</comment>
<name>A0A8H6JN33_9PEZI</name>
<keyword evidence="3" id="KW-1185">Reference proteome</keyword>
<organism evidence="2 3">
    <name type="scientific">Colletotrichum plurivorum</name>
    <dbReference type="NCBI Taxonomy" id="2175906"/>
    <lineage>
        <taxon>Eukaryota</taxon>
        <taxon>Fungi</taxon>
        <taxon>Dikarya</taxon>
        <taxon>Ascomycota</taxon>
        <taxon>Pezizomycotina</taxon>
        <taxon>Sordariomycetes</taxon>
        <taxon>Hypocreomycetidae</taxon>
        <taxon>Glomerellales</taxon>
        <taxon>Glomerellaceae</taxon>
        <taxon>Colletotrichum</taxon>
        <taxon>Colletotrichum orchidearum species complex</taxon>
    </lineage>
</organism>
<dbReference type="Proteomes" id="UP000654918">
    <property type="component" value="Unassembled WGS sequence"/>
</dbReference>
<dbReference type="AlphaFoldDB" id="A0A8H6JN33"/>